<evidence type="ECO:0000313" key="2">
    <source>
        <dbReference type="Proteomes" id="UP000477849"/>
    </source>
</evidence>
<sequence length="153" mass="17101">MLSYGRNLIHLTIVASSLVFSEPVRAGEIFTPDGVAIHGYDPVSYFTDGKPVRGSAAFTTIYKGATFRFVSRAHRDLFATDPEHYSPQYGGFCAYGTARGYKAITEPQAFSIVDGKLYLNYDDEVAKTWRSDRQAFIKRADENWDKVKTQAAP</sequence>
<dbReference type="EMBL" id="JAAKZH010000014">
    <property type="protein sequence ID" value="NGO66665.1"/>
    <property type="molecule type" value="Genomic_DNA"/>
</dbReference>
<organism evidence="1 2">
    <name type="scientific">Rhizobium daejeonense</name>
    <dbReference type="NCBI Taxonomy" id="240521"/>
    <lineage>
        <taxon>Bacteria</taxon>
        <taxon>Pseudomonadati</taxon>
        <taxon>Pseudomonadota</taxon>
        <taxon>Alphaproteobacteria</taxon>
        <taxon>Hyphomicrobiales</taxon>
        <taxon>Rhizobiaceae</taxon>
        <taxon>Rhizobium/Agrobacterium group</taxon>
        <taxon>Rhizobium</taxon>
    </lineage>
</organism>
<proteinExistence type="predicted"/>
<dbReference type="AlphaFoldDB" id="A0A6M1S6J6"/>
<accession>A0A6M1S6J6</accession>
<dbReference type="Proteomes" id="UP000477849">
    <property type="component" value="Unassembled WGS sequence"/>
</dbReference>
<keyword evidence="2" id="KW-1185">Reference proteome</keyword>
<dbReference type="RefSeq" id="WP_163897639.1">
    <property type="nucleotide sequence ID" value="NZ_CP048425.1"/>
</dbReference>
<reference evidence="1 2" key="1">
    <citation type="submission" date="2020-02" db="EMBL/GenBank/DDBJ databases">
        <title>Genome sequence of the type strain CCBAU10050 of Rhizobium daejeonense.</title>
        <authorList>
            <person name="Gao J."/>
            <person name="Sun J."/>
        </authorList>
    </citation>
    <scope>NUCLEOTIDE SEQUENCE [LARGE SCALE GENOMIC DNA]</scope>
    <source>
        <strain evidence="1 2">CCBAU10050</strain>
    </source>
</reference>
<evidence type="ECO:0000313" key="1">
    <source>
        <dbReference type="EMBL" id="NGO66665.1"/>
    </source>
</evidence>
<name>A0A6M1S6J6_9HYPH</name>
<comment type="caution">
    <text evidence="1">The sequence shown here is derived from an EMBL/GenBank/DDBJ whole genome shotgun (WGS) entry which is preliminary data.</text>
</comment>
<dbReference type="NCBIfam" id="NF041384">
    <property type="entry name" value="YHS_seleno_dom"/>
    <property type="match status" value="1"/>
</dbReference>
<protein>
    <submittedName>
        <fullName evidence="1">Tat pathway signal sequence domain protein</fullName>
    </submittedName>
</protein>
<gene>
    <name evidence="1" type="ORF">G6N76_23665</name>
</gene>